<dbReference type="OrthoDB" id="422106at2759"/>
<evidence type="ECO:0000256" key="1">
    <source>
        <dbReference type="SAM" id="MobiDB-lite"/>
    </source>
</evidence>
<comment type="caution">
    <text evidence="2">The sequence shown here is derived from an EMBL/GenBank/DDBJ whole genome shotgun (WGS) entry which is preliminary data.</text>
</comment>
<gene>
    <name evidence="2" type="ORF">L596_012910</name>
</gene>
<dbReference type="STRING" id="34508.A0A4U5NYH3"/>
<sequence length="339" mass="39320">MNFPSDFYVLVMCIQFQHASDELGDLYEAMGVDGFDPLLQPQAIVVRSVHGKMEEYTVEKVFAEFKPTGIEPITAASWIVKFETPDQSASMAFGMSKMLKRIRFEKQPEDGEVVESSDEEEGLVAEENGDDVYIRKRDHKTTEDDSEYVEINIEEVKVPQGKWRVVSKHVPPKAMLIFRFATINDFRRAQNASSRRDKSHKDKDGFTYNWDSSNEKCRPGLNIFDNDGNELDWDYEHDTRFYDKDVEKKKSEEAEPEPEELSRKRGREDSTEERDDGLAFLTSKRIKTRGRGSVRFGRQSEMDKAENTRPLRKLESDNADEDEFADDHHPDPTPQPWER</sequence>
<reference evidence="2 3" key="2">
    <citation type="journal article" date="2019" name="G3 (Bethesda)">
        <title>Hybrid Assembly of the Genome of the Entomopathogenic Nematode Steinernema carpocapsae Identifies the X-Chromosome.</title>
        <authorList>
            <person name="Serra L."/>
            <person name="Macchietto M."/>
            <person name="Macias-Munoz A."/>
            <person name="McGill C.J."/>
            <person name="Rodriguez I.M."/>
            <person name="Rodriguez B."/>
            <person name="Murad R."/>
            <person name="Mortazavi A."/>
        </authorList>
    </citation>
    <scope>NUCLEOTIDE SEQUENCE [LARGE SCALE GENOMIC DNA]</scope>
    <source>
        <strain evidence="2 3">ALL</strain>
    </source>
</reference>
<evidence type="ECO:0000313" key="2">
    <source>
        <dbReference type="EMBL" id="TKR88709.1"/>
    </source>
</evidence>
<feature type="region of interest" description="Disordered" evidence="1">
    <location>
        <begin position="245"/>
        <end position="339"/>
    </location>
</feature>
<feature type="compositionally biased region" description="Basic and acidic residues" evidence="1">
    <location>
        <begin position="260"/>
        <end position="269"/>
    </location>
</feature>
<reference evidence="2 3" key="1">
    <citation type="journal article" date="2015" name="Genome Biol.">
        <title>Comparative genomics of Steinernema reveals deeply conserved gene regulatory networks.</title>
        <authorList>
            <person name="Dillman A.R."/>
            <person name="Macchietto M."/>
            <person name="Porter C.F."/>
            <person name="Rogers A."/>
            <person name="Williams B."/>
            <person name="Antoshechkin I."/>
            <person name="Lee M.M."/>
            <person name="Goodwin Z."/>
            <person name="Lu X."/>
            <person name="Lewis E.E."/>
            <person name="Goodrich-Blair H."/>
            <person name="Stock S.P."/>
            <person name="Adams B.J."/>
            <person name="Sternberg P.W."/>
            <person name="Mortazavi A."/>
        </authorList>
    </citation>
    <scope>NUCLEOTIDE SEQUENCE [LARGE SCALE GENOMIC DNA]</scope>
    <source>
        <strain evidence="2 3">ALL</strain>
    </source>
</reference>
<name>A0A4U5NYH3_STECR</name>
<protein>
    <submittedName>
        <fullName evidence="2">Uncharacterized protein</fullName>
    </submittedName>
</protein>
<feature type="compositionally biased region" description="Basic and acidic residues" evidence="1">
    <location>
        <begin position="194"/>
        <end position="205"/>
    </location>
</feature>
<feature type="region of interest" description="Disordered" evidence="1">
    <location>
        <begin position="189"/>
        <end position="211"/>
    </location>
</feature>
<dbReference type="EMBL" id="AZBU02000003">
    <property type="protein sequence ID" value="TKR88709.1"/>
    <property type="molecule type" value="Genomic_DNA"/>
</dbReference>
<evidence type="ECO:0000313" key="3">
    <source>
        <dbReference type="Proteomes" id="UP000298663"/>
    </source>
</evidence>
<dbReference type="AlphaFoldDB" id="A0A4U5NYH3"/>
<proteinExistence type="predicted"/>
<feature type="compositionally biased region" description="Basic and acidic residues" evidence="1">
    <location>
        <begin position="298"/>
        <end position="316"/>
    </location>
</feature>
<keyword evidence="3" id="KW-1185">Reference proteome</keyword>
<accession>A0A4U5NYH3</accession>
<organism evidence="2 3">
    <name type="scientific">Steinernema carpocapsae</name>
    <name type="common">Entomopathogenic nematode</name>
    <dbReference type="NCBI Taxonomy" id="34508"/>
    <lineage>
        <taxon>Eukaryota</taxon>
        <taxon>Metazoa</taxon>
        <taxon>Ecdysozoa</taxon>
        <taxon>Nematoda</taxon>
        <taxon>Chromadorea</taxon>
        <taxon>Rhabditida</taxon>
        <taxon>Tylenchina</taxon>
        <taxon>Panagrolaimomorpha</taxon>
        <taxon>Strongyloidoidea</taxon>
        <taxon>Steinernematidae</taxon>
        <taxon>Steinernema</taxon>
    </lineage>
</organism>
<dbReference type="Proteomes" id="UP000298663">
    <property type="component" value="Unassembled WGS sequence"/>
</dbReference>
<feature type="compositionally biased region" description="Basic and acidic residues" evidence="1">
    <location>
        <begin position="326"/>
        <end position="339"/>
    </location>
</feature>